<dbReference type="AlphaFoldDB" id="A0A068DQG0"/>
<evidence type="ECO:0008006" key="4">
    <source>
        <dbReference type="Google" id="ProtNLM"/>
    </source>
</evidence>
<dbReference type="EMBL" id="CP006873">
    <property type="protein sequence ID" value="AID37482.1"/>
    <property type="molecule type" value="Genomic_DNA"/>
</dbReference>
<feature type="transmembrane region" description="Helical" evidence="1">
    <location>
        <begin position="365"/>
        <end position="390"/>
    </location>
</feature>
<evidence type="ECO:0000256" key="1">
    <source>
        <dbReference type="SAM" id="Phobius"/>
    </source>
</evidence>
<reference evidence="2 3" key="1">
    <citation type="journal article" date="2014" name="Genome Biol. Evol.">
        <title>Genome sequence of "Candidatus Walczuchella monophlebidarum" the flavobacterial endosymbiont of Llaveia axin axin (Hemiptera: Coccoidea: Monophlebidae).</title>
        <authorList>
            <person name="Rosas-Perez T."/>
            <person name="Rosenblueth M."/>
            <person name="Rincon-Rosales R."/>
            <person name="Mora J."/>
            <person name="Martinez-Romero E."/>
        </authorList>
    </citation>
    <scope>NUCLEOTIDE SEQUENCE [LARGE SCALE GENOMIC DNA]</scope>
    <source>
        <strain evidence="2">FNIIJ</strain>
    </source>
</reference>
<protein>
    <recommendedName>
        <fullName evidence="4">Quinol:cytochrome C oxidoreductase</fullName>
    </recommendedName>
</protein>
<keyword evidence="1" id="KW-0472">Membrane</keyword>
<feature type="transmembrane region" description="Helical" evidence="1">
    <location>
        <begin position="271"/>
        <end position="291"/>
    </location>
</feature>
<gene>
    <name evidence="2" type="ORF">FNIIJ_216</name>
</gene>
<organism evidence="2 3">
    <name type="scientific">Candidatus Walczuchella monophlebidarum</name>
    <dbReference type="NCBI Taxonomy" id="1415657"/>
    <lineage>
        <taxon>Bacteria</taxon>
        <taxon>Pseudomonadati</taxon>
        <taxon>Bacteroidota</taxon>
        <taxon>Flavobacteriia</taxon>
        <taxon>Flavobacteriales</taxon>
        <taxon>Candidatus Walczuchella</taxon>
    </lineage>
</organism>
<dbReference type="Proteomes" id="UP000027148">
    <property type="component" value="Chromosome"/>
</dbReference>
<feature type="transmembrane region" description="Helical" evidence="1">
    <location>
        <begin position="59"/>
        <end position="80"/>
    </location>
</feature>
<name>A0A068DQG0_9FLAO</name>
<proteinExistence type="predicted"/>
<dbReference type="PANTHER" id="PTHR43044:SF1">
    <property type="entry name" value="QUINOL:CYTOCHROME C OXIDOREDUCTASE QUINONE-BINDING SUBUNIT 2"/>
    <property type="match status" value="1"/>
</dbReference>
<keyword evidence="1" id="KW-0812">Transmembrane</keyword>
<dbReference type="KEGG" id="elv:FNIIJ_216"/>
<feature type="transmembrane region" description="Helical" evidence="1">
    <location>
        <begin position="101"/>
        <end position="125"/>
    </location>
</feature>
<evidence type="ECO:0000313" key="3">
    <source>
        <dbReference type="Proteomes" id="UP000027148"/>
    </source>
</evidence>
<sequence length="416" mass="48368">MFFGFYKSLFMDEDKVYSVIKTHTERFDIILPIVEKGKGYQVKNINYFVQLARTRPWSALYMSAFYFTSISLGALFFLSIQHAVQAGWPIVVSRVMEGVSSFLPFGGVIILLLLILNCIGVIHMIPWMDSSFSDPNSPNYDEFIHNKLPFLNIYFYLIRSILYVVGWTFFMCCLKFISKKLDYTRSVKEHKTLRYVSVVFILFFSISSMVMGWDWIMSLDPSWFSTLFGWYVLGSYLVSGITVISLVAIFLNSQGYLPFFNHNHLHDLAKYIFATSLLWTYLWFSQFLLYWYGNIPEEVTYFLHRSNQYHFINFIMLIPNFLFPLFGLISSRSKRNKKIIVILGCILLIGHIIDIYNMIMPGSVGGFYGFGMSEIGSLLFVGGGFLLVLLREFGKMNLSPQGNFLFYESVFYEYSL</sequence>
<evidence type="ECO:0000313" key="2">
    <source>
        <dbReference type="EMBL" id="AID37482.1"/>
    </source>
</evidence>
<feature type="transmembrane region" description="Helical" evidence="1">
    <location>
        <begin position="195"/>
        <end position="216"/>
    </location>
</feature>
<keyword evidence="3" id="KW-1185">Reference proteome</keyword>
<dbReference type="HOGENOM" id="CLU_042661_1_0_10"/>
<feature type="transmembrane region" description="Helical" evidence="1">
    <location>
        <begin position="153"/>
        <end position="174"/>
    </location>
</feature>
<feature type="transmembrane region" description="Helical" evidence="1">
    <location>
        <begin position="311"/>
        <end position="328"/>
    </location>
</feature>
<dbReference type="PANTHER" id="PTHR43044">
    <property type="match status" value="1"/>
</dbReference>
<feature type="transmembrane region" description="Helical" evidence="1">
    <location>
        <begin position="228"/>
        <end position="251"/>
    </location>
</feature>
<keyword evidence="1" id="KW-1133">Transmembrane helix</keyword>
<accession>A0A068DQG0</accession>
<dbReference type="STRING" id="1415657.FNIIJ_216"/>
<feature type="transmembrane region" description="Helical" evidence="1">
    <location>
        <begin position="340"/>
        <end position="359"/>
    </location>
</feature>